<protein>
    <submittedName>
        <fullName evidence="7">MFS transporter</fullName>
    </submittedName>
</protein>
<evidence type="ECO:0000313" key="7">
    <source>
        <dbReference type="EMBL" id="QTE30132.1"/>
    </source>
</evidence>
<organism evidence="7 8">
    <name type="scientific">Pengzhenrongella sicca</name>
    <dbReference type="NCBI Taxonomy" id="2819238"/>
    <lineage>
        <taxon>Bacteria</taxon>
        <taxon>Bacillati</taxon>
        <taxon>Actinomycetota</taxon>
        <taxon>Actinomycetes</taxon>
        <taxon>Micrococcales</taxon>
        <taxon>Pengzhenrongella</taxon>
    </lineage>
</organism>
<feature type="transmembrane region" description="Helical" evidence="5">
    <location>
        <begin position="86"/>
        <end position="106"/>
    </location>
</feature>
<feature type="transmembrane region" description="Helical" evidence="5">
    <location>
        <begin position="310"/>
        <end position="331"/>
    </location>
</feature>
<dbReference type="Proteomes" id="UP000663937">
    <property type="component" value="Chromosome"/>
</dbReference>
<dbReference type="InterPro" id="IPR036259">
    <property type="entry name" value="MFS_trans_sf"/>
</dbReference>
<feature type="transmembrane region" description="Helical" evidence="5">
    <location>
        <begin position="273"/>
        <end position="298"/>
    </location>
</feature>
<dbReference type="InterPro" id="IPR005829">
    <property type="entry name" value="Sugar_transporter_CS"/>
</dbReference>
<keyword evidence="2 5" id="KW-0812">Transmembrane</keyword>
<dbReference type="GO" id="GO:0005886">
    <property type="term" value="C:plasma membrane"/>
    <property type="evidence" value="ECO:0007669"/>
    <property type="project" value="UniProtKB-SubCell"/>
</dbReference>
<evidence type="ECO:0000256" key="4">
    <source>
        <dbReference type="ARBA" id="ARBA00023136"/>
    </source>
</evidence>
<dbReference type="PROSITE" id="PS00216">
    <property type="entry name" value="SUGAR_TRANSPORT_1"/>
    <property type="match status" value="1"/>
</dbReference>
<feature type="transmembrane region" description="Helical" evidence="5">
    <location>
        <begin position="338"/>
        <end position="359"/>
    </location>
</feature>
<sequence>MTVHPGVATPSLQTPGRLRALLVVLCAALALVVAGNSALAIALPDVARALGADQGELTWIIDAYALTFAALLLPAGIAADRAGRRNLLIGGLLVFGGAGIASAFAPDPAWLIGLRALAGVGAAAVFPVTLSALVDAYPESRRGFAVAVWSGVSAAGAVAGTIVAGLLLEAFWWGSIQIAFGVAALALVPAVAVLVAQRRDPTLSLDPLGAAWAVVALAGLVYGVIEAPQRGWGDPTTIAALGVGALALAGFVRHELRSAAPALDVRLFRNRGLAAGSLLVSLQFFASLALFVLAPQYLQLVRGLSPLEAALALLVIGLGVGAGTALAPSALRRVGARIPGTGGLLAMAAGFVLLAAALGRADAPGQLASPWLLAAGLLVFGAGFGLAVTPGTVLILEGLPAERRSVASAVNDITREVGGVLGIAVLSSALISTYRAEIAPALGSIPADAAGPTSAGAAAALGVAADLGDQGAALADAARAAFAAGVGTALWLGAAILAAAAITTWFLAPRR</sequence>
<dbReference type="PROSITE" id="PS50850">
    <property type="entry name" value="MFS"/>
    <property type="match status" value="1"/>
</dbReference>
<feature type="transmembrane region" description="Helical" evidence="5">
    <location>
        <begin position="174"/>
        <end position="196"/>
    </location>
</feature>
<evidence type="ECO:0000256" key="5">
    <source>
        <dbReference type="SAM" id="Phobius"/>
    </source>
</evidence>
<evidence type="ECO:0000259" key="6">
    <source>
        <dbReference type="PROSITE" id="PS50850"/>
    </source>
</evidence>
<dbReference type="PANTHER" id="PTHR42718:SF42">
    <property type="entry name" value="EXPORT PROTEIN"/>
    <property type="match status" value="1"/>
</dbReference>
<dbReference type="InterPro" id="IPR020846">
    <property type="entry name" value="MFS_dom"/>
</dbReference>
<evidence type="ECO:0000256" key="2">
    <source>
        <dbReference type="ARBA" id="ARBA00022692"/>
    </source>
</evidence>
<evidence type="ECO:0000256" key="1">
    <source>
        <dbReference type="ARBA" id="ARBA00004651"/>
    </source>
</evidence>
<reference evidence="7" key="1">
    <citation type="submission" date="2021-03" db="EMBL/GenBank/DDBJ databases">
        <title>Pengzhenrongella sicca gen. nov., sp. nov., a new member of suborder Micrococcineae isolated from High-Arctic tundra soil.</title>
        <authorList>
            <person name="Peng F."/>
        </authorList>
    </citation>
    <scope>NUCLEOTIDE SEQUENCE</scope>
    <source>
        <strain evidence="7">LRZ-2</strain>
    </source>
</reference>
<accession>A0A8A4ZDU2</accession>
<dbReference type="SUPFAM" id="SSF103473">
    <property type="entry name" value="MFS general substrate transporter"/>
    <property type="match status" value="1"/>
</dbReference>
<feature type="transmembrane region" description="Helical" evidence="5">
    <location>
        <begin position="231"/>
        <end position="252"/>
    </location>
</feature>
<name>A0A8A4ZDU2_9MICO</name>
<dbReference type="RefSeq" id="WP_227424448.1">
    <property type="nucleotide sequence ID" value="NZ_CP071868.1"/>
</dbReference>
<dbReference type="AlphaFoldDB" id="A0A8A4ZDU2"/>
<dbReference type="CDD" id="cd17321">
    <property type="entry name" value="MFS_MMR_MDR_like"/>
    <property type="match status" value="1"/>
</dbReference>
<evidence type="ECO:0000256" key="3">
    <source>
        <dbReference type="ARBA" id="ARBA00022989"/>
    </source>
</evidence>
<feature type="transmembrane region" description="Helical" evidence="5">
    <location>
        <begin position="489"/>
        <end position="508"/>
    </location>
</feature>
<dbReference type="PANTHER" id="PTHR42718">
    <property type="entry name" value="MAJOR FACILITATOR SUPERFAMILY MULTIDRUG TRANSPORTER MFSC"/>
    <property type="match status" value="1"/>
</dbReference>
<gene>
    <name evidence="7" type="ORF">J4E96_03685</name>
</gene>
<feature type="transmembrane region" description="Helical" evidence="5">
    <location>
        <begin position="59"/>
        <end position="79"/>
    </location>
</feature>
<dbReference type="EMBL" id="CP071868">
    <property type="protein sequence ID" value="QTE30132.1"/>
    <property type="molecule type" value="Genomic_DNA"/>
</dbReference>
<dbReference type="Pfam" id="PF07690">
    <property type="entry name" value="MFS_1"/>
    <property type="match status" value="1"/>
</dbReference>
<dbReference type="PROSITE" id="PS00217">
    <property type="entry name" value="SUGAR_TRANSPORT_2"/>
    <property type="match status" value="1"/>
</dbReference>
<feature type="domain" description="Major facilitator superfamily (MFS) profile" evidence="6">
    <location>
        <begin position="21"/>
        <end position="511"/>
    </location>
</feature>
<dbReference type="KEGG" id="psic:J4E96_03685"/>
<evidence type="ECO:0000313" key="8">
    <source>
        <dbReference type="Proteomes" id="UP000663937"/>
    </source>
</evidence>
<feature type="transmembrane region" description="Helical" evidence="5">
    <location>
        <begin position="208"/>
        <end position="225"/>
    </location>
</feature>
<comment type="subcellular location">
    <subcellularLocation>
        <location evidence="1">Cell membrane</location>
        <topology evidence="1">Multi-pass membrane protein</topology>
    </subcellularLocation>
</comment>
<dbReference type="Gene3D" id="1.20.1250.20">
    <property type="entry name" value="MFS general substrate transporter like domains"/>
    <property type="match status" value="1"/>
</dbReference>
<dbReference type="InterPro" id="IPR011701">
    <property type="entry name" value="MFS"/>
</dbReference>
<feature type="transmembrane region" description="Helical" evidence="5">
    <location>
        <begin position="371"/>
        <end position="396"/>
    </location>
</feature>
<feature type="transmembrane region" description="Helical" evidence="5">
    <location>
        <begin position="146"/>
        <end position="168"/>
    </location>
</feature>
<feature type="transmembrane region" description="Helical" evidence="5">
    <location>
        <begin position="112"/>
        <end position="134"/>
    </location>
</feature>
<feature type="transmembrane region" description="Helical" evidence="5">
    <location>
        <begin position="417"/>
        <end position="436"/>
    </location>
</feature>
<proteinExistence type="predicted"/>
<keyword evidence="4 5" id="KW-0472">Membrane</keyword>
<dbReference type="GO" id="GO:0022857">
    <property type="term" value="F:transmembrane transporter activity"/>
    <property type="evidence" value="ECO:0007669"/>
    <property type="project" value="InterPro"/>
</dbReference>
<keyword evidence="3 5" id="KW-1133">Transmembrane helix</keyword>
<keyword evidence="8" id="KW-1185">Reference proteome</keyword>